<gene>
    <name evidence="5" type="primary">rpl16</name>
</gene>
<geneLocation type="mitochondrion" evidence="5"/>
<dbReference type="InterPro" id="IPR036920">
    <property type="entry name" value="Ribosomal_uL16_sf"/>
</dbReference>
<dbReference type="SUPFAM" id="SSF54686">
    <property type="entry name" value="Ribosomal protein L16p/L10e"/>
    <property type="match status" value="1"/>
</dbReference>
<evidence type="ECO:0000256" key="2">
    <source>
        <dbReference type="ARBA" id="ARBA00022980"/>
    </source>
</evidence>
<dbReference type="GO" id="GO:0032543">
    <property type="term" value="P:mitochondrial translation"/>
    <property type="evidence" value="ECO:0007669"/>
    <property type="project" value="TreeGrafter"/>
</dbReference>
<name>A0A059T234_9FLOR</name>
<keyword evidence="5" id="KW-0496">Mitochondrion</keyword>
<dbReference type="InterPro" id="IPR047873">
    <property type="entry name" value="Ribosomal_uL16"/>
</dbReference>
<dbReference type="InterPro" id="IPR016180">
    <property type="entry name" value="Ribosomal_uL16_dom"/>
</dbReference>
<keyword evidence="2 4" id="KW-0689">Ribosomal protein</keyword>
<accession>A0A059T234</accession>
<evidence type="ECO:0000256" key="1">
    <source>
        <dbReference type="ARBA" id="ARBA00008931"/>
    </source>
</evidence>
<comment type="similarity">
    <text evidence="1 4">Belongs to the universal ribosomal protein uL16 family.</text>
</comment>
<dbReference type="CDD" id="cd01433">
    <property type="entry name" value="Ribosomal_L16_L10e"/>
    <property type="match status" value="1"/>
</dbReference>
<dbReference type="AlphaFoldDB" id="A0A059T234"/>
<keyword evidence="3 4" id="KW-0687">Ribonucleoprotein</keyword>
<dbReference type="PANTHER" id="PTHR12220:SF13">
    <property type="entry name" value="LARGE RIBOSOMAL SUBUNIT PROTEIN UL16M"/>
    <property type="match status" value="1"/>
</dbReference>
<dbReference type="EMBL" id="KF833365">
    <property type="protein sequence ID" value="AHG98613.1"/>
    <property type="molecule type" value="Genomic_DNA"/>
</dbReference>
<dbReference type="GO" id="GO:0019843">
    <property type="term" value="F:rRNA binding"/>
    <property type="evidence" value="ECO:0007669"/>
    <property type="project" value="InterPro"/>
</dbReference>
<protein>
    <submittedName>
        <fullName evidence="5">50S ribosomal protein L16</fullName>
    </submittedName>
</protein>
<evidence type="ECO:0000313" key="5">
    <source>
        <dbReference type="EMBL" id="AHG98613.1"/>
    </source>
</evidence>
<dbReference type="PROSITE" id="PS00701">
    <property type="entry name" value="RIBOSOMAL_L16_2"/>
    <property type="match status" value="1"/>
</dbReference>
<organism evidence="5">
    <name type="scientific">Kappaphycus striatus</name>
    <dbReference type="NCBI Taxonomy" id="88410"/>
    <lineage>
        <taxon>Eukaryota</taxon>
        <taxon>Rhodophyta</taxon>
        <taxon>Florideophyceae</taxon>
        <taxon>Rhodymeniophycidae</taxon>
        <taxon>Gigartinales</taxon>
        <taxon>Solieriaceae</taxon>
        <taxon>Kappaphycus</taxon>
    </lineage>
</organism>
<proteinExistence type="inferred from homology"/>
<evidence type="ECO:0000256" key="4">
    <source>
        <dbReference type="RuleBase" id="RU004413"/>
    </source>
</evidence>
<sequence length="134" mass="15718">MFLEKKTHNKYRKIYKHSCHILKYGTYGIKVTSYGRLEEGSINSLNRSILKIVKKFKNKESIKFWNLVFLNLNLTKLSSESRMGKGKGIIVNKALFLRPGKVIFEFEGLTLQQALLILFNMRKLLHLKMNLVRK</sequence>
<dbReference type="Gene3D" id="3.90.1170.10">
    <property type="entry name" value="Ribosomal protein L10e/L16"/>
    <property type="match status" value="1"/>
</dbReference>
<dbReference type="PRINTS" id="PR00060">
    <property type="entry name" value="RIBOSOMALL16"/>
</dbReference>
<dbReference type="GO" id="GO:0005762">
    <property type="term" value="C:mitochondrial large ribosomal subunit"/>
    <property type="evidence" value="ECO:0007669"/>
    <property type="project" value="TreeGrafter"/>
</dbReference>
<evidence type="ECO:0000256" key="3">
    <source>
        <dbReference type="ARBA" id="ARBA00023274"/>
    </source>
</evidence>
<dbReference type="InterPro" id="IPR020798">
    <property type="entry name" value="Ribosomal_uL16_CS"/>
</dbReference>
<dbReference type="InterPro" id="IPR000114">
    <property type="entry name" value="Ribosomal_uL16_bact-type"/>
</dbReference>
<dbReference type="PANTHER" id="PTHR12220">
    <property type="entry name" value="50S/60S RIBOSOMAL PROTEIN L16"/>
    <property type="match status" value="1"/>
</dbReference>
<dbReference type="RefSeq" id="YP_009040514.1">
    <property type="nucleotide sequence ID" value="NC_024265.1"/>
</dbReference>
<reference evidence="5" key="1">
    <citation type="journal article" date="2014" name="Mar. Genomics">
        <title>The mitochondrial genome of the red alga Kappaphycus striatus ('Green Sacol' variety): Complete nucleotide sequence, genome structure and organization, and comparative analysis.</title>
        <authorList>
            <person name="Tablizo F.A."/>
            <person name="Lluisma A.O."/>
        </authorList>
    </citation>
    <scope>NUCLEOTIDE SEQUENCE</scope>
    <source>
        <strain evidence="5">Sacol</strain>
    </source>
</reference>
<dbReference type="GeneID" id="19591640"/>
<dbReference type="Pfam" id="PF00252">
    <property type="entry name" value="Ribosomal_L16"/>
    <property type="match status" value="1"/>
</dbReference>
<dbReference type="GO" id="GO:0003735">
    <property type="term" value="F:structural constituent of ribosome"/>
    <property type="evidence" value="ECO:0007669"/>
    <property type="project" value="InterPro"/>
</dbReference>